<evidence type="ECO:0000313" key="1">
    <source>
        <dbReference type="EMBL" id="KEO71644.1"/>
    </source>
</evidence>
<name>A0A074KRZ0_9BACT</name>
<dbReference type="EMBL" id="JMIH01000048">
    <property type="protein sequence ID" value="KEO71644.1"/>
    <property type="molecule type" value="Genomic_DNA"/>
</dbReference>
<evidence type="ECO:0000313" key="2">
    <source>
        <dbReference type="Proteomes" id="UP000027821"/>
    </source>
</evidence>
<protein>
    <submittedName>
        <fullName evidence="1">Uncharacterized protein</fullName>
    </submittedName>
</protein>
<accession>A0A074KRZ0</accession>
<keyword evidence="2" id="KW-1185">Reference proteome</keyword>
<reference evidence="1 2" key="1">
    <citation type="submission" date="2014-04" db="EMBL/GenBank/DDBJ databases">
        <title>Characterization and application of a salt tolerant electro-active bacterium.</title>
        <authorList>
            <person name="Yang L."/>
            <person name="Wei S."/>
            <person name="Tay Q.X.M."/>
        </authorList>
    </citation>
    <scope>NUCLEOTIDE SEQUENCE [LARGE SCALE GENOMIC DNA]</scope>
    <source>
        <strain evidence="1 2">LY1</strain>
    </source>
</reference>
<dbReference type="OrthoDB" id="9793489at2"/>
<dbReference type="AlphaFoldDB" id="A0A074KRZ0"/>
<sequence length="61" mass="6807">MGIRYVIIPGILQEGTGYLSIYPDDEVVVAFRGNSGKGISFDIQNIGELFYKKQIVGIRTR</sequence>
<dbReference type="Proteomes" id="UP000027821">
    <property type="component" value="Unassembled WGS sequence"/>
</dbReference>
<proteinExistence type="predicted"/>
<comment type="caution">
    <text evidence="1">The sequence shown here is derived from an EMBL/GenBank/DDBJ whole genome shotgun (WGS) entry which is preliminary data.</text>
</comment>
<gene>
    <name evidence="1" type="ORF">EL17_23585</name>
</gene>
<organism evidence="1 2">
    <name type="scientific">Anditalea andensis</name>
    <dbReference type="NCBI Taxonomy" id="1048983"/>
    <lineage>
        <taxon>Bacteria</taxon>
        <taxon>Pseudomonadati</taxon>
        <taxon>Bacteroidota</taxon>
        <taxon>Cytophagia</taxon>
        <taxon>Cytophagales</taxon>
        <taxon>Cytophagaceae</taxon>
        <taxon>Anditalea</taxon>
    </lineage>
</organism>